<protein>
    <submittedName>
        <fullName evidence="13">TonB-dependent Receptor Plug Domain</fullName>
    </submittedName>
</protein>
<feature type="domain" description="TonB-dependent receptor-like beta-barrel" evidence="11">
    <location>
        <begin position="394"/>
        <end position="931"/>
    </location>
</feature>
<dbReference type="Pfam" id="PF00593">
    <property type="entry name" value="TonB_dep_Rec_b-barrel"/>
    <property type="match status" value="1"/>
</dbReference>
<evidence type="ECO:0000313" key="13">
    <source>
        <dbReference type="EMBL" id="SKB92323.1"/>
    </source>
</evidence>
<dbReference type="RefSeq" id="WP_079639857.1">
    <property type="nucleotide sequence ID" value="NZ_FUYP01000030.1"/>
</dbReference>
<dbReference type="OrthoDB" id="7051241at2"/>
<evidence type="ECO:0000256" key="5">
    <source>
        <dbReference type="ARBA" id="ARBA00023077"/>
    </source>
</evidence>
<evidence type="ECO:0000256" key="4">
    <source>
        <dbReference type="ARBA" id="ARBA00022692"/>
    </source>
</evidence>
<organism evidence="13 14">
    <name type="scientific">Sphingopyxis flava</name>
    <dbReference type="NCBI Taxonomy" id="1507287"/>
    <lineage>
        <taxon>Bacteria</taxon>
        <taxon>Pseudomonadati</taxon>
        <taxon>Pseudomonadota</taxon>
        <taxon>Alphaproteobacteria</taxon>
        <taxon>Sphingomonadales</taxon>
        <taxon>Sphingomonadaceae</taxon>
        <taxon>Sphingopyxis</taxon>
    </lineage>
</organism>
<dbReference type="InterPro" id="IPR012910">
    <property type="entry name" value="Plug_dom"/>
</dbReference>
<sequence>MRFKTSLFLATSTVSMLMAFAAPAVAQQAPSPGPGLSSGGDEMQASEGEAIIVTGSRIARPELESPMPVSVTNMEQALDLGRTSAIEALELDPALGTNQNLSSDVRGWDAGIAAVNLRDLGTNRSLTLIDGQRRVSGSARSSAVDIGMIPVSMIDRIEVVTGGAAAIYGADAVTGAVNIITKRNVEGLHISGLAGISEQGDAAKYLVSIATGGKFAGDRGSFSIGGTYSQSNPLIYTDRFDWRDWPTYRANPENTGIDDGIPDRVLAPNTRQLYYDYVPTYWLNGQRYKVENGNVRESNCDIEYSPGQYAVCDGGDGRNLSDRDQFRGGLKSLALMGRVDYSVTDAIQFSTHFSYARQKYDGTYNFWRDDSRTTYFSGPVPGGRGASAKLDNPYLPDSVRQVMLDNNLTSLYIDRTYGNFPEREEDHDRESYTIGSSLSGKLGSNFKWEAFWQYGRVTDDVTEANVPWKSHWIAARDAIADPVTGTPICRDAVARAQGCVPFDIFSTEPATEAQIKWAMADRHERRVNTQQIYGANINGPLFALPYGDVSIAVGVEHRKETLKTTDDPLALAGELVYGAGPSEHPELDKSFNVNEAYGEVVIPLLRDLPFARRLEVEGAYRYSDYSTVGSTHAWKAGAMWSPLDGLSFRGVLSRSVRTPNFGELYEAKVETLTGAYTDACSLALYYASETRAANCKALGIDTPFETPRIGPVVVTGGNPDLKPETSNSLTLGAILQPRFLPGLDITVDYWDIDIKNVITQFSYATLIRLCVDAPTIDNPYCARVTRDPVTHFATRVESNQLNAARLYARGIDIGMAYRRPLGEGTLSLSFKGTYLLDKVTETTPGIPEGDVVYDGAWENPRFRGTLLMSYKIDDLNIALNTRFISAATYELNTDSDEAYPRQHIPAKVYNDLSVQYDIGDKYQFGFGVNNILNIMPTHMPTIYRDDRIYGIVGRYFFTTIKLNF</sequence>
<dbReference type="AlphaFoldDB" id="A0A1T5F827"/>
<keyword evidence="14" id="KW-1185">Reference proteome</keyword>
<dbReference type="EMBL" id="FUYP01000030">
    <property type="protein sequence ID" value="SKB92323.1"/>
    <property type="molecule type" value="Genomic_DNA"/>
</dbReference>
<evidence type="ECO:0000256" key="2">
    <source>
        <dbReference type="ARBA" id="ARBA00022448"/>
    </source>
</evidence>
<evidence type="ECO:0000313" key="14">
    <source>
        <dbReference type="Proteomes" id="UP000190044"/>
    </source>
</evidence>
<evidence type="ECO:0000256" key="6">
    <source>
        <dbReference type="ARBA" id="ARBA00023136"/>
    </source>
</evidence>
<name>A0A1T5F827_9SPHN</name>
<reference evidence="14" key="1">
    <citation type="submission" date="2017-02" db="EMBL/GenBank/DDBJ databases">
        <authorList>
            <person name="Varghese N."/>
            <person name="Submissions S."/>
        </authorList>
    </citation>
    <scope>NUCLEOTIDE SEQUENCE [LARGE SCALE GENOMIC DNA]</scope>
    <source>
        <strain evidence="14">R11H</strain>
    </source>
</reference>
<evidence type="ECO:0000256" key="9">
    <source>
        <dbReference type="RuleBase" id="RU003357"/>
    </source>
</evidence>
<dbReference type="Gene3D" id="2.40.170.20">
    <property type="entry name" value="TonB-dependent receptor, beta-barrel domain"/>
    <property type="match status" value="1"/>
</dbReference>
<evidence type="ECO:0000256" key="3">
    <source>
        <dbReference type="ARBA" id="ARBA00022452"/>
    </source>
</evidence>
<comment type="subcellular location">
    <subcellularLocation>
        <location evidence="1 8">Cell outer membrane</location>
        <topology evidence="1 8">Multi-pass membrane protein</topology>
    </subcellularLocation>
</comment>
<evidence type="ECO:0000256" key="1">
    <source>
        <dbReference type="ARBA" id="ARBA00004571"/>
    </source>
</evidence>
<keyword evidence="10" id="KW-0732">Signal</keyword>
<evidence type="ECO:0000259" key="11">
    <source>
        <dbReference type="Pfam" id="PF00593"/>
    </source>
</evidence>
<dbReference type="InterPro" id="IPR000531">
    <property type="entry name" value="Beta-barrel_TonB"/>
</dbReference>
<evidence type="ECO:0000256" key="8">
    <source>
        <dbReference type="PROSITE-ProRule" id="PRU01360"/>
    </source>
</evidence>
<keyword evidence="4 8" id="KW-0812">Transmembrane</keyword>
<keyword evidence="6 8" id="KW-0472">Membrane</keyword>
<keyword evidence="3 8" id="KW-1134">Transmembrane beta strand</keyword>
<dbReference type="SUPFAM" id="SSF56935">
    <property type="entry name" value="Porins"/>
    <property type="match status" value="1"/>
</dbReference>
<dbReference type="InterPro" id="IPR039426">
    <property type="entry name" value="TonB-dep_rcpt-like"/>
</dbReference>
<accession>A0A1T5F827</accession>
<feature type="signal peptide" evidence="10">
    <location>
        <begin position="1"/>
        <end position="26"/>
    </location>
</feature>
<proteinExistence type="inferred from homology"/>
<dbReference type="InterPro" id="IPR036942">
    <property type="entry name" value="Beta-barrel_TonB_sf"/>
</dbReference>
<keyword evidence="13" id="KW-0675">Receptor</keyword>
<gene>
    <name evidence="13" type="ORF">SAMN06295937_103010</name>
</gene>
<comment type="similarity">
    <text evidence="8 9">Belongs to the TonB-dependent receptor family.</text>
</comment>
<feature type="chain" id="PRO_5012527158" evidence="10">
    <location>
        <begin position="27"/>
        <end position="964"/>
    </location>
</feature>
<dbReference type="PROSITE" id="PS52016">
    <property type="entry name" value="TONB_DEPENDENT_REC_3"/>
    <property type="match status" value="1"/>
</dbReference>
<keyword evidence="2 8" id="KW-0813">Transport</keyword>
<dbReference type="Pfam" id="PF07715">
    <property type="entry name" value="Plug"/>
    <property type="match status" value="1"/>
</dbReference>
<dbReference type="PANTHER" id="PTHR47234:SF2">
    <property type="entry name" value="TONB-DEPENDENT RECEPTOR"/>
    <property type="match status" value="1"/>
</dbReference>
<dbReference type="GO" id="GO:0009279">
    <property type="term" value="C:cell outer membrane"/>
    <property type="evidence" value="ECO:0007669"/>
    <property type="project" value="UniProtKB-SubCell"/>
</dbReference>
<dbReference type="InterPro" id="IPR037066">
    <property type="entry name" value="Plug_dom_sf"/>
</dbReference>
<dbReference type="Gene3D" id="2.170.130.10">
    <property type="entry name" value="TonB-dependent receptor, plug domain"/>
    <property type="match status" value="1"/>
</dbReference>
<feature type="domain" description="TonB-dependent receptor plug" evidence="12">
    <location>
        <begin position="63"/>
        <end position="176"/>
    </location>
</feature>
<dbReference type="Proteomes" id="UP000190044">
    <property type="component" value="Unassembled WGS sequence"/>
</dbReference>
<keyword evidence="7 8" id="KW-0998">Cell outer membrane</keyword>
<evidence type="ECO:0000256" key="7">
    <source>
        <dbReference type="ARBA" id="ARBA00023237"/>
    </source>
</evidence>
<evidence type="ECO:0000256" key="10">
    <source>
        <dbReference type="SAM" id="SignalP"/>
    </source>
</evidence>
<evidence type="ECO:0000259" key="12">
    <source>
        <dbReference type="Pfam" id="PF07715"/>
    </source>
</evidence>
<dbReference type="PANTHER" id="PTHR47234">
    <property type="match status" value="1"/>
</dbReference>
<keyword evidence="5 9" id="KW-0798">TonB box</keyword>